<reference evidence="2 3" key="1">
    <citation type="journal article" date="2023" name="Mol. Biol. Evol.">
        <title>Genomics of Secondarily Temperate Adaptation in the Only Non-Antarctic Icefish.</title>
        <authorList>
            <person name="Rivera-Colon A.G."/>
            <person name="Rayamajhi N."/>
            <person name="Minhas B.F."/>
            <person name="Madrigal G."/>
            <person name="Bilyk K.T."/>
            <person name="Yoon V."/>
            <person name="Hune M."/>
            <person name="Gregory S."/>
            <person name="Cheng C.H.C."/>
            <person name="Catchen J.M."/>
        </authorList>
    </citation>
    <scope>NUCLEOTIDE SEQUENCE [LARGE SCALE GENOMIC DNA]</scope>
    <source>
        <tissue evidence="2">White muscle</tissue>
    </source>
</reference>
<dbReference type="Proteomes" id="UP001331515">
    <property type="component" value="Unassembled WGS sequence"/>
</dbReference>
<accession>A0AAN8CWB9</accession>
<protein>
    <submittedName>
        <fullName evidence="2">Uncharacterized protein</fullName>
    </submittedName>
</protein>
<dbReference type="EMBL" id="JAURVH010001528">
    <property type="protein sequence ID" value="KAK5911177.1"/>
    <property type="molecule type" value="Genomic_DNA"/>
</dbReference>
<evidence type="ECO:0000313" key="2">
    <source>
        <dbReference type="EMBL" id="KAK5911177.1"/>
    </source>
</evidence>
<dbReference type="AlphaFoldDB" id="A0AAN8CWB9"/>
<sequence length="135" mass="14145">MAGGKWRKCAQIVCRYAPNPSRYEGVNVLVKGLHGGGDPCTSLSVCGCLAWASLSSNPHSIITITPSTETDSYAPSSSPSSSSSSSSSSTSPAEEAPHRRIKTKQEPVVSPVTDNTSVRCILNTQKLQVASPLNP</sequence>
<feature type="compositionally biased region" description="Low complexity" evidence="1">
    <location>
        <begin position="75"/>
        <end position="92"/>
    </location>
</feature>
<gene>
    <name evidence="2" type="ORF">CgunFtcFv8_005373</name>
</gene>
<name>A0AAN8CWB9_CHAGU</name>
<feature type="compositionally biased region" description="Polar residues" evidence="1">
    <location>
        <begin position="61"/>
        <end position="74"/>
    </location>
</feature>
<evidence type="ECO:0000313" key="3">
    <source>
        <dbReference type="Proteomes" id="UP001331515"/>
    </source>
</evidence>
<keyword evidence="3" id="KW-1185">Reference proteome</keyword>
<feature type="region of interest" description="Disordered" evidence="1">
    <location>
        <begin position="61"/>
        <end position="115"/>
    </location>
</feature>
<evidence type="ECO:0000256" key="1">
    <source>
        <dbReference type="SAM" id="MobiDB-lite"/>
    </source>
</evidence>
<organism evidence="2 3">
    <name type="scientific">Champsocephalus gunnari</name>
    <name type="common">Mackerel icefish</name>
    <dbReference type="NCBI Taxonomy" id="52237"/>
    <lineage>
        <taxon>Eukaryota</taxon>
        <taxon>Metazoa</taxon>
        <taxon>Chordata</taxon>
        <taxon>Craniata</taxon>
        <taxon>Vertebrata</taxon>
        <taxon>Euteleostomi</taxon>
        <taxon>Actinopterygii</taxon>
        <taxon>Neopterygii</taxon>
        <taxon>Teleostei</taxon>
        <taxon>Neoteleostei</taxon>
        <taxon>Acanthomorphata</taxon>
        <taxon>Eupercaria</taxon>
        <taxon>Perciformes</taxon>
        <taxon>Notothenioidei</taxon>
        <taxon>Channichthyidae</taxon>
        <taxon>Champsocephalus</taxon>
    </lineage>
</organism>
<comment type="caution">
    <text evidence="2">The sequence shown here is derived from an EMBL/GenBank/DDBJ whole genome shotgun (WGS) entry which is preliminary data.</text>
</comment>
<proteinExistence type="predicted"/>